<evidence type="ECO:0000313" key="4">
    <source>
        <dbReference type="Proteomes" id="UP001499978"/>
    </source>
</evidence>
<dbReference type="InterPro" id="IPR007278">
    <property type="entry name" value="DUF397"/>
</dbReference>
<proteinExistence type="predicted"/>
<dbReference type="RefSeq" id="WP_344168519.1">
    <property type="nucleotide sequence ID" value="NZ_BAAARY010000002.1"/>
</dbReference>
<feature type="region of interest" description="Disordered" evidence="1">
    <location>
        <begin position="1"/>
        <end position="20"/>
    </location>
</feature>
<sequence length="110" mass="11931">MSGQKRRHYVKSSRSGGSGNCVEWAVEGHSVFVRDSKDRSGVELKLTHDEWEAIVAAVANGHDHPNLTVCPDGATVVHSERTLRFTPAEWEAFTDAAVSGECAVNIRVVG</sequence>
<evidence type="ECO:0000256" key="1">
    <source>
        <dbReference type="SAM" id="MobiDB-lite"/>
    </source>
</evidence>
<evidence type="ECO:0000259" key="2">
    <source>
        <dbReference type="Pfam" id="PF04149"/>
    </source>
</evidence>
<accession>A0ABN3N575</accession>
<dbReference type="Pfam" id="PF04149">
    <property type="entry name" value="DUF397"/>
    <property type="match status" value="1"/>
</dbReference>
<name>A0ABN3N575_9ACTN</name>
<gene>
    <name evidence="3" type="ORF">GCM10010201_08570</name>
</gene>
<keyword evidence="4" id="KW-1185">Reference proteome</keyword>
<dbReference type="Proteomes" id="UP001499978">
    <property type="component" value="Unassembled WGS sequence"/>
</dbReference>
<feature type="compositionally biased region" description="Basic residues" evidence="1">
    <location>
        <begin position="1"/>
        <end position="11"/>
    </location>
</feature>
<dbReference type="EMBL" id="BAAARY010000002">
    <property type="protein sequence ID" value="GAA2514632.1"/>
    <property type="molecule type" value="Genomic_DNA"/>
</dbReference>
<protein>
    <recommendedName>
        <fullName evidence="2">DUF397 domain-containing protein</fullName>
    </recommendedName>
</protein>
<evidence type="ECO:0000313" key="3">
    <source>
        <dbReference type="EMBL" id="GAA2514632.1"/>
    </source>
</evidence>
<organism evidence="3 4">
    <name type="scientific">Pilimelia columellifera subsp. columellifera</name>
    <dbReference type="NCBI Taxonomy" id="706583"/>
    <lineage>
        <taxon>Bacteria</taxon>
        <taxon>Bacillati</taxon>
        <taxon>Actinomycetota</taxon>
        <taxon>Actinomycetes</taxon>
        <taxon>Micromonosporales</taxon>
        <taxon>Micromonosporaceae</taxon>
        <taxon>Pilimelia</taxon>
    </lineage>
</organism>
<reference evidence="3 4" key="1">
    <citation type="journal article" date="2019" name="Int. J. Syst. Evol. Microbiol.">
        <title>The Global Catalogue of Microorganisms (GCM) 10K type strain sequencing project: providing services to taxonomists for standard genome sequencing and annotation.</title>
        <authorList>
            <consortium name="The Broad Institute Genomics Platform"/>
            <consortium name="The Broad Institute Genome Sequencing Center for Infectious Disease"/>
            <person name="Wu L."/>
            <person name="Ma J."/>
        </authorList>
    </citation>
    <scope>NUCLEOTIDE SEQUENCE [LARGE SCALE GENOMIC DNA]</scope>
    <source>
        <strain evidence="3 4">JCM 3367</strain>
    </source>
</reference>
<comment type="caution">
    <text evidence="3">The sequence shown here is derived from an EMBL/GenBank/DDBJ whole genome shotgun (WGS) entry which is preliminary data.</text>
</comment>
<feature type="domain" description="DUF397" evidence="2">
    <location>
        <begin position="9"/>
        <end position="58"/>
    </location>
</feature>